<evidence type="ECO:0000256" key="1">
    <source>
        <dbReference type="SAM" id="MobiDB-lite"/>
    </source>
</evidence>
<evidence type="ECO:0000313" key="4">
    <source>
        <dbReference type="Proteomes" id="UP000542742"/>
    </source>
</evidence>
<dbReference type="Proteomes" id="UP000542742">
    <property type="component" value="Unassembled WGS sequence"/>
</dbReference>
<reference evidence="3 4" key="1">
    <citation type="submission" date="2020-08" db="EMBL/GenBank/DDBJ databases">
        <title>Sequencing the genomes of 1000 actinobacteria strains.</title>
        <authorList>
            <person name="Klenk H.-P."/>
        </authorList>
    </citation>
    <scope>NUCLEOTIDE SEQUENCE [LARGE SCALE GENOMIC DNA]</scope>
    <source>
        <strain evidence="3 4">DSM 45518</strain>
    </source>
</reference>
<keyword evidence="2" id="KW-1133">Transmembrane helix</keyword>
<dbReference type="EMBL" id="JACHMF010000001">
    <property type="protein sequence ID" value="MBB4697410.1"/>
    <property type="molecule type" value="Genomic_DNA"/>
</dbReference>
<accession>A0A7W7CZ90</accession>
<gene>
    <name evidence="3" type="ORF">BKA14_007558</name>
</gene>
<keyword evidence="2" id="KW-0812">Transmembrane</keyword>
<evidence type="ECO:0000256" key="2">
    <source>
        <dbReference type="SAM" id="Phobius"/>
    </source>
</evidence>
<dbReference type="AlphaFoldDB" id="A0A7W7CZ90"/>
<keyword evidence="4" id="KW-1185">Reference proteome</keyword>
<name>A0A7W7CZ90_9ACTN</name>
<evidence type="ECO:0000313" key="3">
    <source>
        <dbReference type="EMBL" id="MBB4697410.1"/>
    </source>
</evidence>
<protein>
    <submittedName>
        <fullName evidence="3">Uncharacterized protein</fullName>
    </submittedName>
</protein>
<comment type="caution">
    <text evidence="3">The sequence shown here is derived from an EMBL/GenBank/DDBJ whole genome shotgun (WGS) entry which is preliminary data.</text>
</comment>
<keyword evidence="2" id="KW-0472">Membrane</keyword>
<feature type="region of interest" description="Disordered" evidence="1">
    <location>
        <begin position="1"/>
        <end position="140"/>
    </location>
</feature>
<feature type="compositionally biased region" description="Low complexity" evidence="1">
    <location>
        <begin position="53"/>
        <end position="104"/>
    </location>
</feature>
<proteinExistence type="predicted"/>
<sequence>MTESSQGSMRGYGPFPEGAEPTAPIGMHQPPAAHVPPQPTGGHDGQPMSETQASGPPSSGPPSSGIPAGVPSSGIPAGVPSSGIPAGRPPSSGAPSGGNPSYGPFQAAAPDPFGEKQEGWTETPYGFNAPPGRRIEPSPPPERNRLVVGILAGLVVGLLLFGTGGYFAGRATAPKTPEAAPAPAPTATGGLGVFEQSQVTINREDFAGTGLTTMSEGFLPYLSACARPKANAGEKLRVRCTLDGMSAIFVEYNSVADRDKARVKALGQAVDARSLTPGVAPAVEQATPSGRVTGNYVEYAYRLTESGATRTVAGIWWDDAQTPVAGYLLAYWEDGLGAKWDPMRDLWSRYA</sequence>
<dbReference type="RefSeq" id="WP_184955531.1">
    <property type="nucleotide sequence ID" value="NZ_BOMC01000016.1"/>
</dbReference>
<organism evidence="3 4">
    <name type="scientific">Paractinoplanes abujensis</name>
    <dbReference type="NCBI Taxonomy" id="882441"/>
    <lineage>
        <taxon>Bacteria</taxon>
        <taxon>Bacillati</taxon>
        <taxon>Actinomycetota</taxon>
        <taxon>Actinomycetes</taxon>
        <taxon>Micromonosporales</taxon>
        <taxon>Micromonosporaceae</taxon>
        <taxon>Paractinoplanes</taxon>
    </lineage>
</organism>
<feature type="transmembrane region" description="Helical" evidence="2">
    <location>
        <begin position="146"/>
        <end position="168"/>
    </location>
</feature>